<accession>A0A0E9SPM7</accession>
<sequence length="24" mass="2888">MHLTALYLYHYYFILIQTASKANI</sequence>
<reference evidence="1" key="2">
    <citation type="journal article" date="2015" name="Fish Shellfish Immunol.">
        <title>Early steps in the European eel (Anguilla anguilla)-Vibrio vulnificus interaction in the gills: Role of the RtxA13 toxin.</title>
        <authorList>
            <person name="Callol A."/>
            <person name="Pajuelo D."/>
            <person name="Ebbesson L."/>
            <person name="Teles M."/>
            <person name="MacKenzie S."/>
            <person name="Amaro C."/>
        </authorList>
    </citation>
    <scope>NUCLEOTIDE SEQUENCE</scope>
</reference>
<dbReference type="EMBL" id="GBXM01065341">
    <property type="protein sequence ID" value="JAH43236.1"/>
    <property type="molecule type" value="Transcribed_RNA"/>
</dbReference>
<dbReference type="AlphaFoldDB" id="A0A0E9SPM7"/>
<organism evidence="1">
    <name type="scientific">Anguilla anguilla</name>
    <name type="common">European freshwater eel</name>
    <name type="synonym">Muraena anguilla</name>
    <dbReference type="NCBI Taxonomy" id="7936"/>
    <lineage>
        <taxon>Eukaryota</taxon>
        <taxon>Metazoa</taxon>
        <taxon>Chordata</taxon>
        <taxon>Craniata</taxon>
        <taxon>Vertebrata</taxon>
        <taxon>Euteleostomi</taxon>
        <taxon>Actinopterygii</taxon>
        <taxon>Neopterygii</taxon>
        <taxon>Teleostei</taxon>
        <taxon>Anguilliformes</taxon>
        <taxon>Anguillidae</taxon>
        <taxon>Anguilla</taxon>
    </lineage>
</organism>
<evidence type="ECO:0000313" key="1">
    <source>
        <dbReference type="EMBL" id="JAH43236.1"/>
    </source>
</evidence>
<protein>
    <submittedName>
        <fullName evidence="1">Uncharacterized protein</fullName>
    </submittedName>
</protein>
<reference evidence="1" key="1">
    <citation type="submission" date="2014-11" db="EMBL/GenBank/DDBJ databases">
        <authorList>
            <person name="Amaro Gonzalez C."/>
        </authorList>
    </citation>
    <scope>NUCLEOTIDE SEQUENCE</scope>
</reference>
<name>A0A0E9SPM7_ANGAN</name>
<proteinExistence type="predicted"/>
<dbReference type="EMBL" id="GBXM01082182">
    <property type="protein sequence ID" value="JAH26395.1"/>
    <property type="molecule type" value="Transcribed_RNA"/>
</dbReference>